<dbReference type="Pfam" id="PF00111">
    <property type="entry name" value="Fer2"/>
    <property type="match status" value="1"/>
</dbReference>
<dbReference type="Pfam" id="PF00175">
    <property type="entry name" value="NAD_binding_1"/>
    <property type="match status" value="1"/>
</dbReference>
<reference evidence="4" key="1">
    <citation type="submission" date="2018-12" db="EMBL/GenBank/DDBJ databases">
        <title>Tengunoibacter tsumagoiensis gen. nov., sp. nov., Dictyobacter kobayashii sp. nov., D. alpinus sp. nov., and D. joshuensis sp. nov. and description of Dictyobacteraceae fam. nov. within the order Ktedonobacterales isolated from Tengu-no-mugimeshi.</title>
        <authorList>
            <person name="Wang C.M."/>
            <person name="Zheng Y."/>
            <person name="Sakai Y."/>
            <person name="Toyoda A."/>
            <person name="Minakuchi Y."/>
            <person name="Abe K."/>
            <person name="Yokota A."/>
            <person name="Yabe S."/>
        </authorList>
    </citation>
    <scope>NUCLEOTIDE SEQUENCE [LARGE SCALE GENOMIC DNA]</scope>
    <source>
        <strain evidence="4">Uno16</strain>
    </source>
</reference>
<dbReference type="InterPro" id="IPR012675">
    <property type="entry name" value="Beta-grasp_dom_sf"/>
</dbReference>
<keyword evidence="4" id="KW-1185">Reference proteome</keyword>
<evidence type="ECO:0000313" key="3">
    <source>
        <dbReference type="EMBL" id="GCE31715.1"/>
    </source>
</evidence>
<dbReference type="Gene3D" id="2.40.33.20">
    <property type="entry name" value="PK beta-barrel domain-like"/>
    <property type="match status" value="1"/>
</dbReference>
<dbReference type="InterPro" id="IPR005302">
    <property type="entry name" value="MoCF_Sase_C"/>
</dbReference>
<evidence type="ECO:0000259" key="1">
    <source>
        <dbReference type="PROSITE" id="PS51340"/>
    </source>
</evidence>
<dbReference type="PANTHER" id="PTHR30212">
    <property type="entry name" value="PROTEIN YIIM"/>
    <property type="match status" value="1"/>
</dbReference>
<dbReference type="InterPro" id="IPR052353">
    <property type="entry name" value="Benzoxazolinone_Detox_Enz"/>
</dbReference>
<dbReference type="InterPro" id="IPR001433">
    <property type="entry name" value="OxRdtase_FAD/NAD-bd"/>
</dbReference>
<dbReference type="PROSITE" id="PS51340">
    <property type="entry name" value="MOSC"/>
    <property type="match status" value="1"/>
</dbReference>
<evidence type="ECO:0000259" key="2">
    <source>
        <dbReference type="PROSITE" id="PS51384"/>
    </source>
</evidence>
<dbReference type="GO" id="GO:0030170">
    <property type="term" value="F:pyridoxal phosphate binding"/>
    <property type="evidence" value="ECO:0007669"/>
    <property type="project" value="InterPro"/>
</dbReference>
<dbReference type="InterPro" id="IPR039261">
    <property type="entry name" value="FNR_nucleotide-bd"/>
</dbReference>
<accession>A0A402BK46</accession>
<gene>
    <name evidence="3" type="ORF">KDA_71990</name>
</gene>
<dbReference type="PANTHER" id="PTHR30212:SF2">
    <property type="entry name" value="PROTEIN YIIM"/>
    <property type="match status" value="1"/>
</dbReference>
<dbReference type="Pfam" id="PF03475">
    <property type="entry name" value="YiiM_3-alpha"/>
    <property type="match status" value="1"/>
</dbReference>
<dbReference type="InterPro" id="IPR005163">
    <property type="entry name" value="Tri_helical_YiiM-like"/>
</dbReference>
<protein>
    <submittedName>
        <fullName evidence="3">Sulfurase</fullName>
    </submittedName>
</protein>
<dbReference type="AlphaFoldDB" id="A0A402BK46"/>
<dbReference type="GO" id="GO:0016491">
    <property type="term" value="F:oxidoreductase activity"/>
    <property type="evidence" value="ECO:0007669"/>
    <property type="project" value="InterPro"/>
</dbReference>
<dbReference type="GO" id="GO:0030151">
    <property type="term" value="F:molybdenum ion binding"/>
    <property type="evidence" value="ECO:0007669"/>
    <property type="project" value="InterPro"/>
</dbReference>
<organism evidence="3 4">
    <name type="scientific">Dictyobacter alpinus</name>
    <dbReference type="NCBI Taxonomy" id="2014873"/>
    <lineage>
        <taxon>Bacteria</taxon>
        <taxon>Bacillati</taxon>
        <taxon>Chloroflexota</taxon>
        <taxon>Ktedonobacteria</taxon>
        <taxon>Ktedonobacterales</taxon>
        <taxon>Dictyobacteraceae</taxon>
        <taxon>Dictyobacter</taxon>
    </lineage>
</organism>
<dbReference type="SUPFAM" id="SSF63380">
    <property type="entry name" value="Riboflavin synthase domain-like"/>
    <property type="match status" value="1"/>
</dbReference>
<dbReference type="InterPro" id="IPR011037">
    <property type="entry name" value="Pyrv_Knase-like_insert_dom_sf"/>
</dbReference>
<proteinExistence type="predicted"/>
<dbReference type="Pfam" id="PF03473">
    <property type="entry name" value="MOSC"/>
    <property type="match status" value="1"/>
</dbReference>
<dbReference type="OrthoDB" id="9801223at2"/>
<feature type="domain" description="MOSC" evidence="1">
    <location>
        <begin position="29"/>
        <end position="164"/>
    </location>
</feature>
<dbReference type="PROSITE" id="PS51384">
    <property type="entry name" value="FAD_FR"/>
    <property type="match status" value="1"/>
</dbReference>
<dbReference type="CDD" id="cd00207">
    <property type="entry name" value="fer2"/>
    <property type="match status" value="1"/>
</dbReference>
<dbReference type="RefSeq" id="WP_126631652.1">
    <property type="nucleotide sequence ID" value="NZ_BIFT01000002.1"/>
</dbReference>
<comment type="caution">
    <text evidence="3">The sequence shown here is derived from an EMBL/GenBank/DDBJ whole genome shotgun (WGS) entry which is preliminary data.</text>
</comment>
<dbReference type="PRINTS" id="PR00410">
    <property type="entry name" value="PHEHYDRXLASE"/>
</dbReference>
<dbReference type="Gene3D" id="2.40.30.10">
    <property type="entry name" value="Translation factors"/>
    <property type="match status" value="1"/>
</dbReference>
<dbReference type="InterPro" id="IPR017938">
    <property type="entry name" value="Riboflavin_synthase-like_b-brl"/>
</dbReference>
<sequence>MAQLLSVNVGLPRDITWHGETVHTAVWKESVQGKQMVRRLNIDGDGQGDLGGHGGEQRAVFVYQTASYRYWEQQLGRNDFVFGQFGENFTIDGLADDEVCIGDRYRIGHALFEVTQPRVTCYRVGIRMDEPRMAALLVAHGRPGFYFRVLEEGEVEAGDEIIKVATSPEHMTVAEINALLYLSGHSREQLERALRIPALSPGWKQSFRSLLEQVLAGNTSGGNAGLAATSRQAPAWQGFRPLKVERIERESNSVLSLVLKSADQQPLSAALPGQFIVLRLHPHPDAAPLLRNYSLSNAPDAHEYRVSVKLEDYGVASKYIHSQVQVGDILDVSAPRGTFTYNSYRHGVVVLLSAGVGATPVLSMLHALTTEKDPVEVWWLYGARNHSEHPFAQEAQLLLEKLSNSHRHILYSRPESQDRLGQDFDAPGHLSVAVMEELGVPRNADFYLCGPQQFLQDLTAGLTAWGVTSEHLHSESFGPGTALNPGVVKTAARTPHQPAGATASGPLISFARSGLAVHWDPAFQSILELAEACDVPVRWSCRTGVCHNCESGLIAGRVSYQPDPLEPPADGNLLICCSRPEGEIVVDL</sequence>
<dbReference type="InterPro" id="IPR017927">
    <property type="entry name" value="FAD-bd_FR_type"/>
</dbReference>
<name>A0A402BK46_9CHLR</name>
<dbReference type="Pfam" id="PF00970">
    <property type="entry name" value="FAD_binding_6"/>
    <property type="match status" value="1"/>
</dbReference>
<dbReference type="CDD" id="cd06184">
    <property type="entry name" value="flavohem_like_fad_nad_binding"/>
    <property type="match status" value="1"/>
</dbReference>
<dbReference type="InterPro" id="IPR036010">
    <property type="entry name" value="2Fe-2S_ferredoxin-like_sf"/>
</dbReference>
<dbReference type="Proteomes" id="UP000287171">
    <property type="component" value="Unassembled WGS sequence"/>
</dbReference>
<dbReference type="EMBL" id="BIFT01000002">
    <property type="protein sequence ID" value="GCE31715.1"/>
    <property type="molecule type" value="Genomic_DNA"/>
</dbReference>
<dbReference type="Gene3D" id="3.40.50.80">
    <property type="entry name" value="Nucleotide-binding domain of ferredoxin-NADP reductase (FNR) module"/>
    <property type="match status" value="1"/>
</dbReference>
<feature type="domain" description="FAD-binding FR-type" evidence="2">
    <location>
        <begin position="237"/>
        <end position="342"/>
    </location>
</feature>
<dbReference type="GO" id="GO:0051536">
    <property type="term" value="F:iron-sulfur cluster binding"/>
    <property type="evidence" value="ECO:0007669"/>
    <property type="project" value="InterPro"/>
</dbReference>
<dbReference type="Gene3D" id="3.10.20.30">
    <property type="match status" value="1"/>
</dbReference>
<dbReference type="InterPro" id="IPR001041">
    <property type="entry name" value="2Fe-2S_ferredoxin-type"/>
</dbReference>
<dbReference type="SUPFAM" id="SSF52343">
    <property type="entry name" value="Ferredoxin reductase-like, C-terminal NADP-linked domain"/>
    <property type="match status" value="1"/>
</dbReference>
<evidence type="ECO:0000313" key="4">
    <source>
        <dbReference type="Proteomes" id="UP000287171"/>
    </source>
</evidence>
<dbReference type="SUPFAM" id="SSF54292">
    <property type="entry name" value="2Fe-2S ferredoxin-like"/>
    <property type="match status" value="1"/>
</dbReference>
<dbReference type="SUPFAM" id="SSF50800">
    <property type="entry name" value="PK beta-barrel domain-like"/>
    <property type="match status" value="1"/>
</dbReference>
<dbReference type="InterPro" id="IPR008333">
    <property type="entry name" value="Cbr1-like_FAD-bd_dom"/>
</dbReference>